<feature type="transmembrane region" description="Helical" evidence="5">
    <location>
        <begin position="239"/>
        <end position="261"/>
    </location>
</feature>
<dbReference type="Pfam" id="PF00892">
    <property type="entry name" value="EamA"/>
    <property type="match status" value="2"/>
</dbReference>
<feature type="transmembrane region" description="Helical" evidence="5">
    <location>
        <begin position="101"/>
        <end position="120"/>
    </location>
</feature>
<feature type="transmembrane region" description="Helical" evidence="5">
    <location>
        <begin position="39"/>
        <end position="59"/>
    </location>
</feature>
<name>A0A7T4R485_9GAMM</name>
<dbReference type="EMBL" id="CP066167">
    <property type="protein sequence ID" value="QQD20186.1"/>
    <property type="molecule type" value="Genomic_DNA"/>
</dbReference>
<evidence type="ECO:0000313" key="8">
    <source>
        <dbReference type="Proteomes" id="UP000596063"/>
    </source>
</evidence>
<dbReference type="PANTHER" id="PTHR22911:SF6">
    <property type="entry name" value="SOLUTE CARRIER FAMILY 35 MEMBER G1"/>
    <property type="match status" value="1"/>
</dbReference>
<evidence type="ECO:0000256" key="3">
    <source>
        <dbReference type="ARBA" id="ARBA00022989"/>
    </source>
</evidence>
<feature type="transmembrane region" description="Helical" evidence="5">
    <location>
        <begin position="65"/>
        <end position="89"/>
    </location>
</feature>
<keyword evidence="3 5" id="KW-1133">Transmembrane helix</keyword>
<feature type="transmembrane region" description="Helical" evidence="5">
    <location>
        <begin position="213"/>
        <end position="233"/>
    </location>
</feature>
<evidence type="ECO:0000256" key="2">
    <source>
        <dbReference type="ARBA" id="ARBA00022692"/>
    </source>
</evidence>
<proteinExistence type="predicted"/>
<reference evidence="7 8" key="1">
    <citation type="submission" date="2020-12" db="EMBL/GenBank/DDBJ databases">
        <authorList>
            <person name="Shan Y."/>
        </authorList>
    </citation>
    <scope>NUCLEOTIDE SEQUENCE [LARGE SCALE GENOMIC DNA]</scope>
    <source>
        <strain evidence="8">csc3.9</strain>
    </source>
</reference>
<comment type="subcellular location">
    <subcellularLocation>
        <location evidence="1">Membrane</location>
        <topology evidence="1">Multi-pass membrane protein</topology>
    </subcellularLocation>
</comment>
<keyword evidence="4 5" id="KW-0472">Membrane</keyword>
<feature type="transmembrane region" description="Helical" evidence="5">
    <location>
        <begin position="182"/>
        <end position="204"/>
    </location>
</feature>
<feature type="domain" description="EamA" evidence="6">
    <location>
        <begin position="182"/>
        <end position="310"/>
    </location>
</feature>
<accession>A0A7T4R485</accession>
<organism evidence="7 8">
    <name type="scientific">Spongiibacter nanhainus</name>
    <dbReference type="NCBI Taxonomy" id="2794344"/>
    <lineage>
        <taxon>Bacteria</taxon>
        <taxon>Pseudomonadati</taxon>
        <taxon>Pseudomonadota</taxon>
        <taxon>Gammaproteobacteria</taxon>
        <taxon>Cellvibrionales</taxon>
        <taxon>Spongiibacteraceae</taxon>
        <taxon>Spongiibacter</taxon>
    </lineage>
</organism>
<dbReference type="Proteomes" id="UP000596063">
    <property type="component" value="Chromosome"/>
</dbReference>
<feature type="transmembrane region" description="Helical" evidence="5">
    <location>
        <begin position="157"/>
        <end position="176"/>
    </location>
</feature>
<evidence type="ECO:0000256" key="5">
    <source>
        <dbReference type="SAM" id="Phobius"/>
    </source>
</evidence>
<evidence type="ECO:0000259" key="6">
    <source>
        <dbReference type="Pfam" id="PF00892"/>
    </source>
</evidence>
<feature type="domain" description="EamA" evidence="6">
    <location>
        <begin position="41"/>
        <end position="172"/>
    </location>
</feature>
<feature type="transmembrane region" description="Helical" evidence="5">
    <location>
        <begin position="132"/>
        <end position="150"/>
    </location>
</feature>
<keyword evidence="2 5" id="KW-0812">Transmembrane</keyword>
<dbReference type="GO" id="GO:0016020">
    <property type="term" value="C:membrane"/>
    <property type="evidence" value="ECO:0007669"/>
    <property type="project" value="UniProtKB-SubCell"/>
</dbReference>
<dbReference type="KEGG" id="snan:I6N98_13590"/>
<dbReference type="InterPro" id="IPR037185">
    <property type="entry name" value="EmrE-like"/>
</dbReference>
<dbReference type="Gene3D" id="1.10.3730.20">
    <property type="match status" value="1"/>
</dbReference>
<sequence>MATCLVDQLAGAGGVGLLFPYCIAIEVTLENSRVTSRDLLIGVSLSVFTVFMSSTISAMTKHLSATVHTAAIISVQYGLSLALIMPLVLRHGAISLKTQRPGMHLLRGVSGCACFYLYYYCLGQISLVEATLLRSSAPLMVPLLIVVGFGQRISRSLWIPLLVGFVGVMTILRPGFTQLSVWHLLALASGLGLALSMVSTRVLVESEPQHRILFYYFAISFAVSLPFFFLNYRPIPAEAWWGMIYTAVVAYLCFVMYTLAYRYVPASLLAPTSYFGVVFGGLMDWLIWHHVPDAVTVVGSVLVILGGVLVWRVGRESEGRL</sequence>
<protein>
    <submittedName>
        <fullName evidence="7">DMT family transporter</fullName>
    </submittedName>
</protein>
<evidence type="ECO:0000256" key="4">
    <source>
        <dbReference type="ARBA" id="ARBA00023136"/>
    </source>
</evidence>
<feature type="transmembrane region" description="Helical" evidence="5">
    <location>
        <begin position="268"/>
        <end position="288"/>
    </location>
</feature>
<keyword evidence="8" id="KW-1185">Reference proteome</keyword>
<dbReference type="AlphaFoldDB" id="A0A7T4R485"/>
<dbReference type="PANTHER" id="PTHR22911">
    <property type="entry name" value="ACYL-MALONYL CONDENSING ENZYME-RELATED"/>
    <property type="match status" value="1"/>
</dbReference>
<dbReference type="InterPro" id="IPR000620">
    <property type="entry name" value="EamA_dom"/>
</dbReference>
<feature type="transmembrane region" description="Helical" evidence="5">
    <location>
        <begin position="294"/>
        <end position="314"/>
    </location>
</feature>
<gene>
    <name evidence="7" type="ORF">I6N98_13590</name>
</gene>
<evidence type="ECO:0000256" key="1">
    <source>
        <dbReference type="ARBA" id="ARBA00004141"/>
    </source>
</evidence>
<dbReference type="SUPFAM" id="SSF103481">
    <property type="entry name" value="Multidrug resistance efflux transporter EmrE"/>
    <property type="match status" value="2"/>
</dbReference>
<evidence type="ECO:0000313" key="7">
    <source>
        <dbReference type="EMBL" id="QQD20186.1"/>
    </source>
</evidence>